<keyword evidence="3 6" id="KW-0732">Signal</keyword>
<dbReference type="PANTHER" id="PTHR13605:SF4">
    <property type="entry name" value="ER MEMBRANE PROTEIN COMPLEX SUBUNIT 7"/>
    <property type="match status" value="1"/>
</dbReference>
<evidence type="ECO:0000256" key="2">
    <source>
        <dbReference type="ARBA" id="ARBA00022692"/>
    </source>
</evidence>
<evidence type="ECO:0000256" key="4">
    <source>
        <dbReference type="ARBA" id="ARBA00022989"/>
    </source>
</evidence>
<dbReference type="OMA" id="FTFGMPK"/>
<gene>
    <name evidence="8" type="ORF">L228DRAFT_269881</name>
</gene>
<evidence type="ECO:0000256" key="1">
    <source>
        <dbReference type="ARBA" id="ARBA00004167"/>
    </source>
</evidence>
<evidence type="ECO:0000313" key="8">
    <source>
        <dbReference type="EMBL" id="KZF20578.1"/>
    </source>
</evidence>
<dbReference type="InterPro" id="IPR039163">
    <property type="entry name" value="EMC7"/>
</dbReference>
<dbReference type="PANTHER" id="PTHR13605">
    <property type="entry name" value="ER MEMBRANE PROTEIN COMPLEX SUBUNIT 7"/>
    <property type="match status" value="1"/>
</dbReference>
<dbReference type="Proteomes" id="UP000076632">
    <property type="component" value="Unassembled WGS sequence"/>
</dbReference>
<evidence type="ECO:0000259" key="7">
    <source>
        <dbReference type="Pfam" id="PF09430"/>
    </source>
</evidence>
<evidence type="ECO:0000256" key="6">
    <source>
        <dbReference type="SAM" id="SignalP"/>
    </source>
</evidence>
<organism evidence="8 9">
    <name type="scientific">Xylona heveae (strain CBS 132557 / TC161)</name>
    <dbReference type="NCBI Taxonomy" id="1328760"/>
    <lineage>
        <taxon>Eukaryota</taxon>
        <taxon>Fungi</taxon>
        <taxon>Dikarya</taxon>
        <taxon>Ascomycota</taxon>
        <taxon>Pezizomycotina</taxon>
        <taxon>Xylonomycetes</taxon>
        <taxon>Xylonales</taxon>
        <taxon>Xylonaceae</taxon>
        <taxon>Xylona</taxon>
    </lineage>
</organism>
<dbReference type="GO" id="GO:0072546">
    <property type="term" value="C:EMC complex"/>
    <property type="evidence" value="ECO:0007669"/>
    <property type="project" value="TreeGrafter"/>
</dbReference>
<evidence type="ECO:0000256" key="3">
    <source>
        <dbReference type="ARBA" id="ARBA00022729"/>
    </source>
</evidence>
<reference evidence="8 9" key="1">
    <citation type="journal article" date="2016" name="Fungal Biol.">
        <title>The genome of Xylona heveae provides a window into fungal endophytism.</title>
        <authorList>
            <person name="Gazis R."/>
            <person name="Kuo A."/>
            <person name="Riley R."/>
            <person name="LaButti K."/>
            <person name="Lipzen A."/>
            <person name="Lin J."/>
            <person name="Amirebrahimi M."/>
            <person name="Hesse C.N."/>
            <person name="Spatafora J.W."/>
            <person name="Henrissat B."/>
            <person name="Hainaut M."/>
            <person name="Grigoriev I.V."/>
            <person name="Hibbett D.S."/>
        </authorList>
    </citation>
    <scope>NUCLEOTIDE SEQUENCE [LARGE SCALE GENOMIC DNA]</scope>
    <source>
        <strain evidence="8 9">TC161</strain>
    </source>
</reference>
<dbReference type="EMBL" id="KV407462">
    <property type="protein sequence ID" value="KZF20578.1"/>
    <property type="molecule type" value="Genomic_DNA"/>
</dbReference>
<dbReference type="InterPro" id="IPR019008">
    <property type="entry name" value="Beta_sandwich_EMC7"/>
</dbReference>
<evidence type="ECO:0000313" key="9">
    <source>
        <dbReference type="Proteomes" id="UP000076632"/>
    </source>
</evidence>
<keyword evidence="5" id="KW-0472">Membrane</keyword>
<proteinExistence type="predicted"/>
<sequence>MRFLTLSAAALSFAASAITTATAASTILRVAVPSTSLLPNPGASLPASTKLTLTTLGKDYEAPISRDGTFTLRNVEEGSYLLSVACLDYIFPKLRVDIGGDVELVTTEAGSPADAGIETKVQMIKAWQTFPDTEWANTGETQAVDPISLAPLVKKEYYVKREGFSPLSLLRNPMILLGLASLGLIFGMPKVMDNLDPEMKAELEEQRRNGMGSGSSAAAASFQNFDMAAWLAGKNSNPSAESSSDSRKSR</sequence>
<dbReference type="STRING" id="1328760.A0A165AJF5"/>
<accession>A0A165AJF5</accession>
<name>A0A165AJF5_XYLHT</name>
<keyword evidence="4" id="KW-1133">Transmembrane helix</keyword>
<dbReference type="RefSeq" id="XP_018186133.1">
    <property type="nucleotide sequence ID" value="XM_018335329.1"/>
</dbReference>
<keyword evidence="2" id="KW-0812">Transmembrane</keyword>
<dbReference type="GeneID" id="28900466"/>
<dbReference type="OrthoDB" id="27095at2759"/>
<feature type="chain" id="PRO_5007855332" description="ER membrane protein complex subunit 7 beta-sandwich domain-containing protein" evidence="6">
    <location>
        <begin position="24"/>
        <end position="250"/>
    </location>
</feature>
<dbReference type="InParanoid" id="A0A165AJF5"/>
<protein>
    <recommendedName>
        <fullName evidence="7">ER membrane protein complex subunit 7 beta-sandwich domain-containing protein</fullName>
    </recommendedName>
</protein>
<keyword evidence="9" id="KW-1185">Reference proteome</keyword>
<feature type="signal peptide" evidence="6">
    <location>
        <begin position="1"/>
        <end position="23"/>
    </location>
</feature>
<evidence type="ECO:0000256" key="5">
    <source>
        <dbReference type="ARBA" id="ARBA00023136"/>
    </source>
</evidence>
<dbReference type="Pfam" id="PF09430">
    <property type="entry name" value="EMC7_beta-sandw"/>
    <property type="match status" value="1"/>
</dbReference>
<feature type="domain" description="ER membrane protein complex subunit 7 beta-sandwich" evidence="7">
    <location>
        <begin position="44"/>
        <end position="177"/>
    </location>
</feature>
<dbReference type="AlphaFoldDB" id="A0A165AJF5"/>
<comment type="subcellular location">
    <subcellularLocation>
        <location evidence="1">Membrane</location>
        <topology evidence="1">Single-pass membrane protein</topology>
    </subcellularLocation>
</comment>